<keyword evidence="3" id="KW-1185">Reference proteome</keyword>
<feature type="transmembrane region" description="Helical" evidence="1">
    <location>
        <begin position="88"/>
        <end position="109"/>
    </location>
</feature>
<proteinExistence type="predicted"/>
<dbReference type="Proteomes" id="UP000094070">
    <property type="component" value="Unassembled WGS sequence"/>
</dbReference>
<dbReference type="RefSeq" id="WP_017025263.1">
    <property type="nucleotide sequence ID" value="NZ_AJYK02000043.1"/>
</dbReference>
<reference evidence="2 3" key="1">
    <citation type="journal article" date="2012" name="Science">
        <title>Ecological populations of bacteria act as socially cohesive units of antibiotic production and resistance.</title>
        <authorList>
            <person name="Cordero O.X."/>
            <person name="Wildschutte H."/>
            <person name="Kirkup B."/>
            <person name="Proehl S."/>
            <person name="Ngo L."/>
            <person name="Hussain F."/>
            <person name="Le Roux F."/>
            <person name="Mincer T."/>
            <person name="Polz M.F."/>
        </authorList>
    </citation>
    <scope>NUCLEOTIDE SEQUENCE [LARGE SCALE GENOMIC DNA]</scope>
    <source>
        <strain evidence="2 3">1S-45</strain>
    </source>
</reference>
<gene>
    <name evidence="2" type="ORF">A1QC_01100</name>
</gene>
<dbReference type="OrthoDB" id="5900695at2"/>
<dbReference type="AlphaFoldDB" id="A0A1E5E3T0"/>
<name>A0A1E5E3T0_9VIBR</name>
<keyword evidence="1" id="KW-1133">Transmembrane helix</keyword>
<accession>A0A1E5E3T0</accession>
<evidence type="ECO:0000256" key="1">
    <source>
        <dbReference type="SAM" id="Phobius"/>
    </source>
</evidence>
<evidence type="ECO:0000313" key="2">
    <source>
        <dbReference type="EMBL" id="OEF26994.1"/>
    </source>
</evidence>
<organism evidence="2 3">
    <name type="scientific">Vibrio rumoiensis 1S-45</name>
    <dbReference type="NCBI Taxonomy" id="1188252"/>
    <lineage>
        <taxon>Bacteria</taxon>
        <taxon>Pseudomonadati</taxon>
        <taxon>Pseudomonadota</taxon>
        <taxon>Gammaproteobacteria</taxon>
        <taxon>Vibrionales</taxon>
        <taxon>Vibrionaceae</taxon>
        <taxon>Vibrio</taxon>
    </lineage>
</organism>
<evidence type="ECO:0000313" key="3">
    <source>
        <dbReference type="Proteomes" id="UP000094070"/>
    </source>
</evidence>
<feature type="transmembrane region" description="Helical" evidence="1">
    <location>
        <begin position="7"/>
        <end position="26"/>
    </location>
</feature>
<dbReference type="eggNOG" id="ENOG5031PNE">
    <property type="taxonomic scope" value="Bacteria"/>
</dbReference>
<evidence type="ECO:0008006" key="4">
    <source>
        <dbReference type="Google" id="ProtNLM"/>
    </source>
</evidence>
<keyword evidence="1" id="KW-0812">Transmembrane</keyword>
<protein>
    <recommendedName>
        <fullName evidence="4">DUF3899 domain-containing protein</fullName>
    </recommendedName>
</protein>
<feature type="transmembrane region" description="Helical" evidence="1">
    <location>
        <begin position="32"/>
        <end position="53"/>
    </location>
</feature>
<comment type="caution">
    <text evidence="2">The sequence shown here is derived from an EMBL/GenBank/DDBJ whole genome shotgun (WGS) entry which is preliminary data.</text>
</comment>
<keyword evidence="1" id="KW-0472">Membrane</keyword>
<sequence length="110" mass="12216">MKTFILGILYALVAIVAIGILGRWFVPYLATIVLVDYVAFCGVAAIVIAYLAYDGSHPMNQHFMSLITHRELVSREEDPEDKHNRMSFTFSVGIAGILLLLVSGLMVWLS</sequence>
<dbReference type="EMBL" id="AJYK02000043">
    <property type="protein sequence ID" value="OEF26994.1"/>
    <property type="molecule type" value="Genomic_DNA"/>
</dbReference>